<keyword evidence="4 5" id="KW-0694">RNA-binding</keyword>
<dbReference type="Proteomes" id="UP000516361">
    <property type="component" value="Chromosome"/>
</dbReference>
<dbReference type="PANTHER" id="PTHR22807">
    <property type="entry name" value="NOP2 YEAST -RELATED NOL1/NOP2/FMU SUN DOMAIN-CONTAINING"/>
    <property type="match status" value="1"/>
</dbReference>
<dbReference type="GO" id="GO:0006355">
    <property type="term" value="P:regulation of DNA-templated transcription"/>
    <property type="evidence" value="ECO:0007669"/>
    <property type="project" value="InterPro"/>
</dbReference>
<dbReference type="InterPro" id="IPR023267">
    <property type="entry name" value="RCMT"/>
</dbReference>
<feature type="binding site" evidence="5">
    <location>
        <position position="265"/>
    </location>
    <ligand>
        <name>S-adenosyl-L-methionine</name>
        <dbReference type="ChEBI" id="CHEBI:59789"/>
    </ligand>
</feature>
<evidence type="ECO:0000313" key="7">
    <source>
        <dbReference type="EMBL" id="BBE31088.1"/>
    </source>
</evidence>
<dbReference type="PRINTS" id="PR02008">
    <property type="entry name" value="RCMTFAMILY"/>
</dbReference>
<protein>
    <submittedName>
        <fullName evidence="7">Ribosomal RNA small subunit methyltransferase B</fullName>
    </submittedName>
</protein>
<dbReference type="InterPro" id="IPR035926">
    <property type="entry name" value="NusB-like_sf"/>
</dbReference>
<dbReference type="FunCoup" id="A0A7G1G3R3">
    <property type="interactions" value="367"/>
</dbReference>
<dbReference type="KEGG" id="ocy:OSSY52_12290"/>
<dbReference type="AlphaFoldDB" id="A0A7G1G3R3"/>
<dbReference type="InterPro" id="IPR006027">
    <property type="entry name" value="NusB_RsmB_TIM44"/>
</dbReference>
<dbReference type="InterPro" id="IPR049560">
    <property type="entry name" value="MeTrfase_RsmB-F_NOP2_cat"/>
</dbReference>
<feature type="binding site" evidence="5">
    <location>
        <begin position="241"/>
        <end position="247"/>
    </location>
    <ligand>
        <name>S-adenosyl-L-methionine</name>
        <dbReference type="ChEBI" id="CHEBI:59789"/>
    </ligand>
</feature>
<gene>
    <name evidence="7" type="ORF">OSSY52_12290</name>
</gene>
<accession>A0A7G1G3R3</accession>
<reference evidence="7 8" key="1">
    <citation type="submission" date="2018-06" db="EMBL/GenBank/DDBJ databases">
        <title>Genome sequencing of Oceanotoga sp. sy52.</title>
        <authorList>
            <person name="Mori K."/>
        </authorList>
    </citation>
    <scope>NUCLEOTIDE SEQUENCE [LARGE SCALE GENOMIC DNA]</scope>
    <source>
        <strain evidence="8">sy52</strain>
    </source>
</reference>
<evidence type="ECO:0000256" key="1">
    <source>
        <dbReference type="ARBA" id="ARBA00022603"/>
    </source>
</evidence>
<dbReference type="Gene3D" id="1.10.940.10">
    <property type="entry name" value="NusB-like"/>
    <property type="match status" value="1"/>
</dbReference>
<dbReference type="EMBL" id="AP018712">
    <property type="protein sequence ID" value="BBE31088.1"/>
    <property type="molecule type" value="Genomic_DNA"/>
</dbReference>
<evidence type="ECO:0000256" key="3">
    <source>
        <dbReference type="ARBA" id="ARBA00022691"/>
    </source>
</evidence>
<keyword evidence="8" id="KW-1185">Reference proteome</keyword>
<dbReference type="Gene3D" id="3.40.50.150">
    <property type="entry name" value="Vaccinia Virus protein VP39"/>
    <property type="match status" value="1"/>
</dbReference>
<dbReference type="GO" id="GO:0008173">
    <property type="term" value="F:RNA methyltransferase activity"/>
    <property type="evidence" value="ECO:0007669"/>
    <property type="project" value="InterPro"/>
</dbReference>
<organism evidence="7 8">
    <name type="scientific">Tepiditoga spiralis</name>
    <dbReference type="NCBI Taxonomy" id="2108365"/>
    <lineage>
        <taxon>Bacteria</taxon>
        <taxon>Thermotogati</taxon>
        <taxon>Thermotogota</taxon>
        <taxon>Thermotogae</taxon>
        <taxon>Petrotogales</taxon>
        <taxon>Petrotogaceae</taxon>
        <taxon>Tepiditoga</taxon>
    </lineage>
</organism>
<evidence type="ECO:0000259" key="6">
    <source>
        <dbReference type="PROSITE" id="PS51686"/>
    </source>
</evidence>
<sequence length="423" mass="49600">MVRSIAFKILKKFDKRYKVSIEDINIAKDILNDLQIRELKGMVWGTIRNLTKIDYILSKFVKNFNKNTPASKTILRLGVYQLLAGYDEHAVVYETVELAKNKKLKGFINAVLRKCIREIESMEFPENIKYSYPKWIYDYIKKNYSFYKEILEKHIYPSNLVLRVNTLKTNRKELSKLLQDKKWDVAETIHSSYAIEVLNLNEVPEYSNEYKNGYFYIQNESSQLVPIIMNPNENDMILDMCSAPGGKTTFISQLMNNKGKIIALDNDFDRISMVSENIKRLGILNTSTELISASEYKSSIKFDKILMDVPCSSIGTSSIHPEVILRTNKKDTLNYQKIQREIIKNSFNLIKKDGKVIYSTCTIFKEENTDNMKWISKNYNVEFIDFSKELKNMNVKYYYDGYGYYIIPDDTLIPFYICKYKVR</sequence>
<dbReference type="InterPro" id="IPR054728">
    <property type="entry name" value="RsmB-like_ferredoxin"/>
</dbReference>
<comment type="caution">
    <text evidence="5">Lacks conserved residue(s) required for the propagation of feature annotation.</text>
</comment>
<keyword evidence="1 5" id="KW-0489">Methyltransferase</keyword>
<feature type="domain" description="SAM-dependent MTase RsmB/NOP-type" evidence="6">
    <location>
        <begin position="150"/>
        <end position="423"/>
    </location>
</feature>
<dbReference type="InterPro" id="IPR029063">
    <property type="entry name" value="SAM-dependent_MTases_sf"/>
</dbReference>
<comment type="similarity">
    <text evidence="5">Belongs to the class I-like SAM-binding methyltransferase superfamily. RsmB/NOP family.</text>
</comment>
<dbReference type="Pfam" id="PF22458">
    <property type="entry name" value="RsmF-B_ferredox"/>
    <property type="match status" value="1"/>
</dbReference>
<dbReference type="Pfam" id="PF01029">
    <property type="entry name" value="NusB"/>
    <property type="match status" value="1"/>
</dbReference>
<dbReference type="SUPFAM" id="SSF48013">
    <property type="entry name" value="NusB-like"/>
    <property type="match status" value="1"/>
</dbReference>
<dbReference type="RefSeq" id="WP_190613415.1">
    <property type="nucleotide sequence ID" value="NZ_AP018712.1"/>
</dbReference>
<evidence type="ECO:0000256" key="4">
    <source>
        <dbReference type="ARBA" id="ARBA00022884"/>
    </source>
</evidence>
<evidence type="ECO:0000313" key="8">
    <source>
        <dbReference type="Proteomes" id="UP000516361"/>
    </source>
</evidence>
<evidence type="ECO:0000256" key="5">
    <source>
        <dbReference type="PROSITE-ProRule" id="PRU01023"/>
    </source>
</evidence>
<evidence type="ECO:0000256" key="2">
    <source>
        <dbReference type="ARBA" id="ARBA00022679"/>
    </source>
</evidence>
<dbReference type="InterPro" id="IPR001678">
    <property type="entry name" value="MeTrfase_RsmB-F_NOP2_dom"/>
</dbReference>
<name>A0A7G1G3R3_9BACT</name>
<keyword evidence="2 5" id="KW-0808">Transferase</keyword>
<dbReference type="GO" id="GO:0001510">
    <property type="term" value="P:RNA methylation"/>
    <property type="evidence" value="ECO:0007669"/>
    <property type="project" value="InterPro"/>
</dbReference>
<dbReference type="GO" id="GO:0003723">
    <property type="term" value="F:RNA binding"/>
    <property type="evidence" value="ECO:0007669"/>
    <property type="project" value="UniProtKB-UniRule"/>
</dbReference>
<dbReference type="InParanoid" id="A0A7G1G3R3"/>
<keyword evidence="3 5" id="KW-0949">S-adenosyl-L-methionine</keyword>
<dbReference type="PROSITE" id="PS51686">
    <property type="entry name" value="SAM_MT_RSMB_NOP"/>
    <property type="match status" value="1"/>
</dbReference>
<dbReference type="SUPFAM" id="SSF53335">
    <property type="entry name" value="S-adenosyl-L-methionine-dependent methyltransferases"/>
    <property type="match status" value="1"/>
</dbReference>
<feature type="binding site" evidence="5">
    <location>
        <position position="308"/>
    </location>
    <ligand>
        <name>S-adenosyl-L-methionine</name>
        <dbReference type="ChEBI" id="CHEBI:59789"/>
    </ligand>
</feature>
<dbReference type="Pfam" id="PF01189">
    <property type="entry name" value="Methyltr_RsmB-F"/>
    <property type="match status" value="1"/>
</dbReference>
<dbReference type="PANTHER" id="PTHR22807:SF53">
    <property type="entry name" value="RIBOSOMAL RNA SMALL SUBUNIT METHYLTRANSFERASE B-RELATED"/>
    <property type="match status" value="1"/>
</dbReference>
<feature type="active site" description="Nucleophile" evidence="5">
    <location>
        <position position="361"/>
    </location>
</feature>
<proteinExistence type="inferred from homology"/>